<evidence type="ECO:0000259" key="4">
    <source>
        <dbReference type="PROSITE" id="PS51805"/>
    </source>
</evidence>
<accession>A0A0P7U7Q9</accession>
<dbReference type="EMBL" id="JARO02005940">
    <property type="protein sequence ID" value="KPP65992.1"/>
    <property type="molecule type" value="Genomic_DNA"/>
</dbReference>
<dbReference type="Pfam" id="PF13832">
    <property type="entry name" value="zf-HC5HC2H_2"/>
    <property type="match status" value="1"/>
</dbReference>
<evidence type="ECO:0000256" key="1">
    <source>
        <dbReference type="ARBA" id="ARBA00022723"/>
    </source>
</evidence>
<evidence type="ECO:0000256" key="3">
    <source>
        <dbReference type="ARBA" id="ARBA00022833"/>
    </source>
</evidence>
<feature type="non-terminal residue" evidence="5">
    <location>
        <position position="1"/>
    </location>
</feature>
<reference evidence="5 6" key="1">
    <citation type="submission" date="2015-08" db="EMBL/GenBank/DDBJ databases">
        <title>The genome of the Asian arowana (Scleropages formosus).</title>
        <authorList>
            <person name="Tan M.H."/>
            <person name="Gan H.M."/>
            <person name="Croft L.J."/>
            <person name="Austin C.M."/>
        </authorList>
    </citation>
    <scope>NUCLEOTIDE SEQUENCE [LARGE SCALE GENOMIC DNA]</scope>
    <source>
        <strain evidence="5">Aro1</strain>
    </source>
</reference>
<protein>
    <recommendedName>
        <fullName evidence="4">PHD-type domain-containing protein</fullName>
    </recommendedName>
</protein>
<dbReference type="GO" id="GO:0008270">
    <property type="term" value="F:zinc ion binding"/>
    <property type="evidence" value="ECO:0007669"/>
    <property type="project" value="UniProtKB-KW"/>
</dbReference>
<keyword evidence="1" id="KW-0479">Metal-binding</keyword>
<evidence type="ECO:0000256" key="2">
    <source>
        <dbReference type="ARBA" id="ARBA00022771"/>
    </source>
</evidence>
<proteinExistence type="predicted"/>
<keyword evidence="3" id="KW-0862">Zinc</keyword>
<dbReference type="GO" id="GO:0006357">
    <property type="term" value="P:regulation of transcription by RNA polymerase II"/>
    <property type="evidence" value="ECO:0007669"/>
    <property type="project" value="TreeGrafter"/>
</dbReference>
<dbReference type="InterPro" id="IPR050701">
    <property type="entry name" value="Histone_Mod_Regulator"/>
</dbReference>
<name>A0A0P7U7Q9_SCLFO</name>
<dbReference type="InterPro" id="IPR034732">
    <property type="entry name" value="EPHD"/>
</dbReference>
<organism evidence="5 6">
    <name type="scientific">Scleropages formosus</name>
    <name type="common">Asian bonytongue</name>
    <name type="synonym">Osteoglossum formosum</name>
    <dbReference type="NCBI Taxonomy" id="113540"/>
    <lineage>
        <taxon>Eukaryota</taxon>
        <taxon>Metazoa</taxon>
        <taxon>Chordata</taxon>
        <taxon>Craniata</taxon>
        <taxon>Vertebrata</taxon>
        <taxon>Euteleostomi</taxon>
        <taxon>Actinopterygii</taxon>
        <taxon>Neopterygii</taxon>
        <taxon>Teleostei</taxon>
        <taxon>Osteoglossocephala</taxon>
        <taxon>Osteoglossomorpha</taxon>
        <taxon>Osteoglossiformes</taxon>
        <taxon>Osteoglossidae</taxon>
        <taxon>Scleropages</taxon>
    </lineage>
</organism>
<gene>
    <name evidence="5" type="ORF">Z043_115550</name>
</gene>
<evidence type="ECO:0000313" key="5">
    <source>
        <dbReference type="EMBL" id="KPP65992.1"/>
    </source>
</evidence>
<feature type="domain" description="PHD-type" evidence="4">
    <location>
        <begin position="26"/>
        <end position="86"/>
    </location>
</feature>
<dbReference type="AlphaFoldDB" id="A0A0P7U7Q9"/>
<evidence type="ECO:0000313" key="6">
    <source>
        <dbReference type="Proteomes" id="UP000034805"/>
    </source>
</evidence>
<keyword evidence="2" id="KW-0863">Zinc-finger</keyword>
<dbReference type="PROSITE" id="PS51805">
    <property type="entry name" value="EPHD"/>
    <property type="match status" value="1"/>
</dbReference>
<dbReference type="PANTHER" id="PTHR13793">
    <property type="entry name" value="PHD FINGER PROTEINS"/>
    <property type="match status" value="1"/>
</dbReference>
<dbReference type="PANTHER" id="PTHR13793:SF107">
    <property type="entry name" value="BROMODOMAIN-CONTAINING PROTEIN HOMOLOG"/>
    <property type="match status" value="1"/>
</dbReference>
<comment type="caution">
    <text evidence="5">The sequence shown here is derived from an EMBL/GenBank/DDBJ whole genome shotgun (WGS) entry which is preliminary data.</text>
</comment>
<dbReference type="Proteomes" id="UP000034805">
    <property type="component" value="Unassembled WGS sequence"/>
</dbReference>
<sequence length="86" mass="9360">PGCYGVRPDQPKEDWVCSRCAASAWTVDCCLCTLPGGALKETTDGRWVHVICAIGVAEARFVNTIEREPVDVGAIPEIRRNLVGLF</sequence>